<feature type="compositionally biased region" description="Polar residues" evidence="2">
    <location>
        <begin position="13"/>
        <end position="33"/>
    </location>
</feature>
<accession>A0A9P8ALV1</accession>
<dbReference type="OrthoDB" id="3366922at2759"/>
<organism evidence="3 4">
    <name type="scientific">Guyanagaster necrorhizus</name>
    <dbReference type="NCBI Taxonomy" id="856835"/>
    <lineage>
        <taxon>Eukaryota</taxon>
        <taxon>Fungi</taxon>
        <taxon>Dikarya</taxon>
        <taxon>Basidiomycota</taxon>
        <taxon>Agaricomycotina</taxon>
        <taxon>Agaricomycetes</taxon>
        <taxon>Agaricomycetidae</taxon>
        <taxon>Agaricales</taxon>
        <taxon>Marasmiineae</taxon>
        <taxon>Physalacriaceae</taxon>
        <taxon>Guyanagaster</taxon>
    </lineage>
</organism>
<evidence type="ECO:0000256" key="1">
    <source>
        <dbReference type="SAM" id="Coils"/>
    </source>
</evidence>
<feature type="compositionally biased region" description="Polar residues" evidence="2">
    <location>
        <begin position="204"/>
        <end position="236"/>
    </location>
</feature>
<keyword evidence="4" id="KW-1185">Reference proteome</keyword>
<dbReference type="AlphaFoldDB" id="A0A9P8ALV1"/>
<keyword evidence="1" id="KW-0175">Coiled coil</keyword>
<evidence type="ECO:0000256" key="2">
    <source>
        <dbReference type="SAM" id="MobiDB-lite"/>
    </source>
</evidence>
<sequence>MTGPNGGKHTDTDITMTDVTNRNVHLPQSNASRPPSRGHQSGRVLMGRNGHPPQSHQAQTFRSNATSSILVPPQISNADAVEARVQDLLTKLKESEDERRKVQLALEEAKKARFSREGEVTILRQTIEKTAKDYAAQLSRLKAEKEETDARQVQMHRDRKNEMERLKTEFMFKQQEAEASRRPPSGQSKRAGKDVYAQALPIPSQMQGWNLNRSSQARPSTPRRVNSPKTSRNLQKTPEKSQRLLDFQNAFTHSPTLQPRKNTTRNTHSSNQILTQIQTIRSPISSPSRRNGPDADSDVNMDDDFKIDVEAIPSNDDVFNDDGNTITIADQTVEVSDLEPFDWKAELFRILLTHTTSLSHQPTLLSLTEAPVVTATHSNSQYSEVISGILAIVAASRFHDYPTAAIAMSPCLVSMASVLVTLDLTSNLVEMLDLLVSLIHSLPFFSSILLSQTDTNGSPRIMVLLSSVICNHLQPSKDGAYPNLLAKKTLALLEVLCWNVTTTDIDKLGYICQNREVLAVLLHNLQPNWVLSQVTRLLVRLMTYPQLCYYILAFPMSGSEQPVASETTKYPVLDRLCSFLIDINRQDDECLSLKTHILIFFALVSVADAKAFAVLTDSIVLVPSLVVCLHMLTTPLWEEDQKYILSADLTLMTVRMINYVLYLLHNIISSDPTAMSLRQKLLRAPPRHFNGIMHMFTLTFGRLSYSPLPDWTPVPAQLELNIMSEMARDMVELVLDQPEDEALWVALQETDQDGDSVTNEDDIEEELMGC</sequence>
<feature type="region of interest" description="Disordered" evidence="2">
    <location>
        <begin position="173"/>
        <end position="298"/>
    </location>
</feature>
<gene>
    <name evidence="3" type="ORF">BT62DRAFT_938443</name>
</gene>
<comment type="caution">
    <text evidence="3">The sequence shown here is derived from an EMBL/GenBank/DDBJ whole genome shotgun (WGS) entry which is preliminary data.</text>
</comment>
<feature type="coiled-coil region" evidence="1">
    <location>
        <begin position="78"/>
        <end position="151"/>
    </location>
</feature>
<evidence type="ECO:0000313" key="3">
    <source>
        <dbReference type="EMBL" id="KAG7440016.1"/>
    </source>
</evidence>
<dbReference type="GeneID" id="66109844"/>
<evidence type="ECO:0000313" key="4">
    <source>
        <dbReference type="Proteomes" id="UP000812287"/>
    </source>
</evidence>
<protein>
    <submittedName>
        <fullName evidence="3">Uncharacterized protein</fullName>
    </submittedName>
</protein>
<reference evidence="3" key="1">
    <citation type="submission" date="2020-11" db="EMBL/GenBank/DDBJ databases">
        <title>Adaptations for nitrogen fixation in a non-lichenized fungal sporocarp promotes dispersal by wood-feeding termites.</title>
        <authorList>
            <consortium name="DOE Joint Genome Institute"/>
            <person name="Koch R.A."/>
            <person name="Yoon G."/>
            <person name="Arayal U."/>
            <person name="Lail K."/>
            <person name="Amirebrahimi M."/>
            <person name="Labutti K."/>
            <person name="Lipzen A."/>
            <person name="Riley R."/>
            <person name="Barry K."/>
            <person name="Henrissat B."/>
            <person name="Grigoriev I.V."/>
            <person name="Herr J.R."/>
            <person name="Aime M.C."/>
        </authorList>
    </citation>
    <scope>NUCLEOTIDE SEQUENCE</scope>
    <source>
        <strain evidence="3">MCA 3950</strain>
    </source>
</reference>
<feature type="region of interest" description="Disordered" evidence="2">
    <location>
        <begin position="751"/>
        <end position="770"/>
    </location>
</feature>
<proteinExistence type="predicted"/>
<feature type="compositionally biased region" description="Polar residues" evidence="2">
    <location>
        <begin position="52"/>
        <end position="64"/>
    </location>
</feature>
<feature type="compositionally biased region" description="Polar residues" evidence="2">
    <location>
        <begin position="249"/>
        <end position="274"/>
    </location>
</feature>
<dbReference type="EMBL" id="MU250578">
    <property type="protein sequence ID" value="KAG7440016.1"/>
    <property type="molecule type" value="Genomic_DNA"/>
</dbReference>
<name>A0A9P8ALV1_9AGAR</name>
<dbReference type="Proteomes" id="UP000812287">
    <property type="component" value="Unassembled WGS sequence"/>
</dbReference>
<feature type="compositionally biased region" description="Low complexity" evidence="2">
    <location>
        <begin position="275"/>
        <end position="290"/>
    </location>
</feature>
<dbReference type="RefSeq" id="XP_043033516.1">
    <property type="nucleotide sequence ID" value="XM_043187547.1"/>
</dbReference>
<feature type="region of interest" description="Disordered" evidence="2">
    <location>
        <begin position="1"/>
        <end position="64"/>
    </location>
</feature>